<feature type="compositionally biased region" description="Low complexity" evidence="1">
    <location>
        <begin position="46"/>
        <end position="63"/>
    </location>
</feature>
<accession>A0ABP6S940</accession>
<evidence type="ECO:0000256" key="1">
    <source>
        <dbReference type="SAM" id="MobiDB-lite"/>
    </source>
</evidence>
<name>A0ABP6S940_9ACTN</name>
<evidence type="ECO:0000313" key="2">
    <source>
        <dbReference type="EMBL" id="GAA3371244.1"/>
    </source>
</evidence>
<reference evidence="3" key="1">
    <citation type="journal article" date="2019" name="Int. J. Syst. Evol. Microbiol.">
        <title>The Global Catalogue of Microorganisms (GCM) 10K type strain sequencing project: providing services to taxonomists for standard genome sequencing and annotation.</title>
        <authorList>
            <consortium name="The Broad Institute Genomics Platform"/>
            <consortium name="The Broad Institute Genome Sequencing Center for Infectious Disease"/>
            <person name="Wu L."/>
            <person name="Ma J."/>
        </authorList>
    </citation>
    <scope>NUCLEOTIDE SEQUENCE [LARGE SCALE GENOMIC DNA]</scope>
    <source>
        <strain evidence="3">JCM 9651</strain>
    </source>
</reference>
<organism evidence="2 3">
    <name type="scientific">Streptomyces sannanensis</name>
    <dbReference type="NCBI Taxonomy" id="285536"/>
    <lineage>
        <taxon>Bacteria</taxon>
        <taxon>Bacillati</taxon>
        <taxon>Actinomycetota</taxon>
        <taxon>Actinomycetes</taxon>
        <taxon>Kitasatosporales</taxon>
        <taxon>Streptomycetaceae</taxon>
        <taxon>Streptomyces</taxon>
    </lineage>
</organism>
<dbReference type="Proteomes" id="UP001499990">
    <property type="component" value="Unassembled WGS sequence"/>
</dbReference>
<proteinExistence type="predicted"/>
<sequence>MLPPDPARMRIIEAHLQRQLAENQTIGMYLELQLAAVRHRLAATEPRAAGQPTAAAAPAATRPIDTTSAEWKVEQMRTSDGPLPGRVHKGDCHMDGKSVAIDIHRARVMLADGVDACPICRPDTALGID</sequence>
<gene>
    <name evidence="2" type="ORF">GCM10020367_21120</name>
</gene>
<keyword evidence="3" id="KW-1185">Reference proteome</keyword>
<protein>
    <submittedName>
        <fullName evidence="2">Uncharacterized protein</fullName>
    </submittedName>
</protein>
<dbReference type="EMBL" id="BAAAYL010000001">
    <property type="protein sequence ID" value="GAA3371244.1"/>
    <property type="molecule type" value="Genomic_DNA"/>
</dbReference>
<comment type="caution">
    <text evidence="2">The sequence shown here is derived from an EMBL/GenBank/DDBJ whole genome shotgun (WGS) entry which is preliminary data.</text>
</comment>
<dbReference type="RefSeq" id="WP_345044419.1">
    <property type="nucleotide sequence ID" value="NZ_BAAAYL010000001.1"/>
</dbReference>
<evidence type="ECO:0000313" key="3">
    <source>
        <dbReference type="Proteomes" id="UP001499990"/>
    </source>
</evidence>
<dbReference type="Pfam" id="PF19746">
    <property type="entry name" value="DUF6233"/>
    <property type="match status" value="1"/>
</dbReference>
<feature type="region of interest" description="Disordered" evidence="1">
    <location>
        <begin position="45"/>
        <end position="65"/>
    </location>
</feature>
<dbReference type="InterPro" id="IPR046200">
    <property type="entry name" value="DUF6233"/>
</dbReference>